<dbReference type="Pfam" id="PF00928">
    <property type="entry name" value="Adap_comp_sub"/>
    <property type="match status" value="1"/>
</dbReference>
<gene>
    <name evidence="10" type="primary">100639171</name>
</gene>
<feature type="domain" description="MHD" evidence="9">
    <location>
        <begin position="84"/>
        <end position="352"/>
    </location>
</feature>
<dbReference type="SUPFAM" id="SSF49447">
    <property type="entry name" value="Second domain of Mu2 adaptin subunit (ap50) of ap2 adaptor"/>
    <property type="match status" value="1"/>
</dbReference>
<dbReference type="Gene3D" id="2.60.40.1170">
    <property type="entry name" value="Mu homology domain, subdomain B"/>
    <property type="match status" value="2"/>
</dbReference>
<keyword evidence="4" id="KW-0813">Transport</keyword>
<comment type="subcellular location">
    <subcellularLocation>
        <location evidence="7">Endomembrane system</location>
        <topology evidence="7">Peripheral membrane protein</topology>
        <orientation evidence="7">Cytoplasmic side</orientation>
    </subcellularLocation>
</comment>
<reference evidence="10" key="2">
    <citation type="submission" date="2017-05" db="UniProtKB">
        <authorList>
            <consortium name="EnsemblMetazoa"/>
        </authorList>
    </citation>
    <scope>IDENTIFICATION</scope>
</reference>
<accession>A0A1X7SYK4</accession>
<dbReference type="AlphaFoldDB" id="A0A1X7SYK4"/>
<evidence type="ECO:0000256" key="1">
    <source>
        <dbReference type="ARBA" id="ARBA00005324"/>
    </source>
</evidence>
<dbReference type="CDD" id="cd09256">
    <property type="entry name" value="AP_MuD_MHD"/>
    <property type="match status" value="1"/>
</dbReference>
<dbReference type="OrthoDB" id="1877176at2759"/>
<dbReference type="KEGG" id="aqu:100639171"/>
<dbReference type="InterPro" id="IPR036168">
    <property type="entry name" value="AP2_Mu_C_sf"/>
</dbReference>
<dbReference type="STRING" id="400682.A0A1X7SYK4"/>
<dbReference type="GO" id="GO:0016197">
    <property type="term" value="P:endosomal transport"/>
    <property type="evidence" value="ECO:0007669"/>
    <property type="project" value="TreeGrafter"/>
</dbReference>
<dbReference type="GO" id="GO:0030119">
    <property type="term" value="C:AP-type membrane coat adaptor complex"/>
    <property type="evidence" value="ECO:0007669"/>
    <property type="project" value="TreeGrafter"/>
</dbReference>
<evidence type="ECO:0000256" key="2">
    <source>
        <dbReference type="ARBA" id="ARBA00011174"/>
    </source>
</evidence>
<evidence type="ECO:0000256" key="4">
    <source>
        <dbReference type="ARBA" id="ARBA00022448"/>
    </source>
</evidence>
<reference evidence="11" key="1">
    <citation type="journal article" date="2010" name="Nature">
        <title>The Amphimedon queenslandica genome and the evolution of animal complexity.</title>
        <authorList>
            <person name="Srivastava M."/>
            <person name="Simakov O."/>
            <person name="Chapman J."/>
            <person name="Fahey B."/>
            <person name="Gauthier M.E."/>
            <person name="Mitros T."/>
            <person name="Richards G.S."/>
            <person name="Conaco C."/>
            <person name="Dacre M."/>
            <person name="Hellsten U."/>
            <person name="Larroux C."/>
            <person name="Putnam N.H."/>
            <person name="Stanke M."/>
            <person name="Adamska M."/>
            <person name="Darling A."/>
            <person name="Degnan S.M."/>
            <person name="Oakley T.H."/>
            <person name="Plachetzki D.C."/>
            <person name="Zhai Y."/>
            <person name="Adamski M."/>
            <person name="Calcino A."/>
            <person name="Cummins S.F."/>
            <person name="Goodstein D.M."/>
            <person name="Harris C."/>
            <person name="Jackson D.J."/>
            <person name="Leys S.P."/>
            <person name="Shu S."/>
            <person name="Woodcroft B.J."/>
            <person name="Vervoort M."/>
            <person name="Kosik K.S."/>
            <person name="Manning G."/>
            <person name="Degnan B.M."/>
            <person name="Rokhsar D.S."/>
        </authorList>
    </citation>
    <scope>NUCLEOTIDE SEQUENCE [LARGE SCALE GENOMIC DNA]</scope>
</reference>
<dbReference type="GO" id="GO:0005770">
    <property type="term" value="C:late endosome"/>
    <property type="evidence" value="ECO:0007669"/>
    <property type="project" value="TreeGrafter"/>
</dbReference>
<dbReference type="InParanoid" id="A0A1X7SYK4"/>
<dbReference type="GO" id="GO:0005829">
    <property type="term" value="C:cytosol"/>
    <property type="evidence" value="ECO:0007669"/>
    <property type="project" value="TreeGrafter"/>
</dbReference>
<dbReference type="GO" id="GO:0015031">
    <property type="term" value="P:protein transport"/>
    <property type="evidence" value="ECO:0007669"/>
    <property type="project" value="UniProtKB-KW"/>
</dbReference>
<evidence type="ECO:0000259" key="9">
    <source>
        <dbReference type="PROSITE" id="PS51072"/>
    </source>
</evidence>
<dbReference type="InterPro" id="IPR039591">
    <property type="entry name" value="AP5M1"/>
</dbReference>
<sequence>MIPSVAAAVSLLEGMMEVLSSAVKLETSSPQLAELYQYLCLAAPFGTPNETNPSNLKFQIQFRKGLAMPKEKIPSWRPAVYKGSSKLNVRIKEEVRAVQYDKEDIEDICQLYGSVLCKAELEGHPDIVLNLTTPPDSSHLDHLTVHSCVQSSDAEPVLADTTNRHTDTPHYSRSVRFSAPLETFTLCHYQQSPALIPIRGFYQMKGDRTIELLVQLKLHETIRNNFEYCEVVIPFFNRGTIEKIDNISPTSVSLCIGPDNKSLVWNIGQKFPVKSLEVSLSVTVTFTEFPSEEEEERDKTVDAKFCVEQNSYCELNFKISDFTLSGCQIDPRSITLFPSIKYKLTLGRELVSSGYRIWNSHGDALGIPFIRNEPVEEIIN</sequence>
<evidence type="ECO:0000256" key="5">
    <source>
        <dbReference type="ARBA" id="ARBA00022927"/>
    </source>
</evidence>
<comment type="similarity">
    <text evidence="1">Belongs to the adaptor complexes medium subunit family.</text>
</comment>
<dbReference type="EnsemblMetazoa" id="XM_020006628.1">
    <property type="protein sequence ID" value="XP_019862187.1"/>
    <property type="gene ID" value="LOC100639171"/>
</dbReference>
<dbReference type="GO" id="GO:0005764">
    <property type="term" value="C:lysosome"/>
    <property type="evidence" value="ECO:0007669"/>
    <property type="project" value="TreeGrafter"/>
</dbReference>
<evidence type="ECO:0000256" key="7">
    <source>
        <dbReference type="ARBA" id="ARBA00029433"/>
    </source>
</evidence>
<comment type="subunit">
    <text evidence="2">Probably part of the adaptor protein complex 5 (AP-5) a tetramer composed of AP5B1, AP5M1, AP5S1 and AP5Z1.</text>
</comment>
<dbReference type="InterPro" id="IPR028565">
    <property type="entry name" value="MHD"/>
</dbReference>
<keyword evidence="6" id="KW-0472">Membrane</keyword>
<dbReference type="PANTHER" id="PTHR16082:SF2">
    <property type="entry name" value="AP-5 COMPLEX SUBUNIT MU-1"/>
    <property type="match status" value="1"/>
</dbReference>
<proteinExistence type="inferred from homology"/>
<protein>
    <recommendedName>
        <fullName evidence="3">AP-5 complex subunit mu-1</fullName>
    </recommendedName>
    <alternativeName>
        <fullName evidence="8">Adaptor-related protein complex 5 subunit mu-1</fullName>
    </alternativeName>
</protein>
<keyword evidence="11" id="KW-1185">Reference proteome</keyword>
<dbReference type="PROSITE" id="PS51072">
    <property type="entry name" value="MHD"/>
    <property type="match status" value="1"/>
</dbReference>
<evidence type="ECO:0000256" key="6">
    <source>
        <dbReference type="ARBA" id="ARBA00023136"/>
    </source>
</evidence>
<name>A0A1X7SYK4_AMPQE</name>
<dbReference type="eggNOG" id="KOG0937">
    <property type="taxonomic scope" value="Eukaryota"/>
</dbReference>
<keyword evidence="5" id="KW-0653">Protein transport</keyword>
<evidence type="ECO:0000256" key="3">
    <source>
        <dbReference type="ARBA" id="ARBA00021851"/>
    </source>
</evidence>
<organism evidence="10">
    <name type="scientific">Amphimedon queenslandica</name>
    <name type="common">Sponge</name>
    <dbReference type="NCBI Taxonomy" id="400682"/>
    <lineage>
        <taxon>Eukaryota</taxon>
        <taxon>Metazoa</taxon>
        <taxon>Porifera</taxon>
        <taxon>Demospongiae</taxon>
        <taxon>Heteroscleromorpha</taxon>
        <taxon>Haplosclerida</taxon>
        <taxon>Niphatidae</taxon>
        <taxon>Amphimedon</taxon>
    </lineage>
</organism>
<dbReference type="Proteomes" id="UP000007879">
    <property type="component" value="Unassembled WGS sequence"/>
</dbReference>
<dbReference type="EnsemblMetazoa" id="Aqu2.1.07257_001">
    <property type="protein sequence ID" value="Aqu2.1.07257_001"/>
    <property type="gene ID" value="Aqu2.1.07257"/>
</dbReference>
<dbReference type="PANTHER" id="PTHR16082">
    <property type="entry name" value="AP-5 COMPLEX SUBUNIT MU-1"/>
    <property type="match status" value="1"/>
</dbReference>
<evidence type="ECO:0000313" key="10">
    <source>
        <dbReference type="EnsemblMetazoa" id="Aqu2.1.07257_001"/>
    </source>
</evidence>
<evidence type="ECO:0000256" key="8">
    <source>
        <dbReference type="ARBA" id="ARBA00030827"/>
    </source>
</evidence>
<evidence type="ECO:0000313" key="11">
    <source>
        <dbReference type="Proteomes" id="UP000007879"/>
    </source>
</evidence>